<feature type="compositionally biased region" description="Polar residues" evidence="1">
    <location>
        <begin position="1225"/>
        <end position="1239"/>
    </location>
</feature>
<feature type="region of interest" description="Disordered" evidence="1">
    <location>
        <begin position="1"/>
        <end position="43"/>
    </location>
</feature>
<feature type="region of interest" description="Disordered" evidence="1">
    <location>
        <begin position="808"/>
        <end position="863"/>
    </location>
</feature>
<feature type="region of interest" description="Disordered" evidence="1">
    <location>
        <begin position="417"/>
        <end position="461"/>
    </location>
</feature>
<accession>A0AAD1UBE6</accession>
<feature type="compositionally biased region" description="Basic and acidic residues" evidence="1">
    <location>
        <begin position="244"/>
        <end position="258"/>
    </location>
</feature>
<feature type="region of interest" description="Disordered" evidence="1">
    <location>
        <begin position="683"/>
        <end position="708"/>
    </location>
</feature>
<feature type="compositionally biased region" description="Basic and acidic residues" evidence="1">
    <location>
        <begin position="417"/>
        <end position="436"/>
    </location>
</feature>
<feature type="compositionally biased region" description="Basic and acidic residues" evidence="1">
    <location>
        <begin position="12"/>
        <end position="43"/>
    </location>
</feature>
<gene>
    <name evidence="2" type="ORF">ECRASSUSDP1_LOCUS6967</name>
</gene>
<evidence type="ECO:0000313" key="2">
    <source>
        <dbReference type="EMBL" id="CAI2365661.1"/>
    </source>
</evidence>
<sequence length="1252" mass="146059">MEDQPQENDVVMAKEESKSGTEVKDRSSQSEGERNEQSHEEQMERDLKLIRGYWKLPAITQFIKTFHPLLGINEMTPTELEQCILKPDVDGTMGIFIKALLQKSTNTDPEIPEKLTGRPASVYHVPVLNDMNDYQPWNEKLAKKINYLHILYKRFIKKYGLKELTEEEKANIPNEVLYQMEDITSKDSGITYSSNIRTHLLDPQENEPDVRFVHYDMSAFTAETLSTVTLFEDMDGVNPFRDKEVVSQKDQQSEKEEAAGEGEGEDAKEEYKEEPADSQAPEENSVENRLFHEIPIKNRADIILYLCHQKAGSHEYSKFVKKIRKEEIRLSKMKRHKIDKLSNSESRNSEYMENESTGGWCDTEPILIGEASTSIKYFFFQDHRDCRVYSQQSEFDNLELETNSPEELKELIQKLKDQDVEDEEKQKKKEEEEEKKKKGRRKTRQSSKKASKTKKKPDLQTNKELIQELESLIPVFIENQEEYHKRQAILARKMQTLERSRMLLTKKRTRQADKELEPEFISGRVTRSRLKDLNKTEEEKDVCSSKNSTGYKDSGQIQTEFERQKRKNIEAFDNKNGTMTKPYITHEKSAREQRRQKRVLRNELPTSENRDEFKNINWSNREIFREFTRVKSLRRREKNKRKKMKARYTSRKRKGSINTEEETDLFEDPEDFEWPDADIDISVLKQQSTNSGRQVTKPENKDDEDDNTQSLKIMMEANIYRLLGKQEQGLEEMKIFCSKDDYHKKTDVPHLKGNIWIKGEWVLSGDKSRSKMEYTKNKNFSQEIHGQMIQALKQLIIKRDAEKKQAIETHKNLVKTTDELNSNKEETKEVPDSSPPSSKLSERNDKPVLMGPPPSQADSATPEAIPASNHHKVFLIQKDFQHRTQIQGHPVDKQLFRLLKEANGVYEGFFCYEDRFISEKIVLENSIEFQETQSTNQGSSFKKFIKTVGYGENNIGFFMLEGKAELSPDENRSKMVYFDTYNNEELEQDSEESQNKKKPVEIEEMEQYLGKKKLLCNRIGKLKFVRYYMEKPEIKKRRRRERKKKAKDKEEKDLKVKDEEVKDMVVANENESKVKQEDSKSAEDKEGNNDEMQPPPLSKIKSEIFNIEGINENLRQPILTPSSSLALPPGSTENPFMPSIPIEMIKNLSDSSVSPSKTYTPKFKGSSNPFMQMPDMSGSDRSLSQFAGSSQNPMIYMNEMLGERMDPNLQQMHPEMRYNSTQMDKIPTEMNTNPAQSQNKQRDEHEIDKDMA</sequence>
<dbReference type="Proteomes" id="UP001295684">
    <property type="component" value="Unassembled WGS sequence"/>
</dbReference>
<feature type="region of interest" description="Disordered" evidence="1">
    <location>
        <begin position="1061"/>
        <end position="1098"/>
    </location>
</feature>
<reference evidence="2" key="1">
    <citation type="submission" date="2023-07" db="EMBL/GenBank/DDBJ databases">
        <authorList>
            <consortium name="AG Swart"/>
            <person name="Singh M."/>
            <person name="Singh A."/>
            <person name="Seah K."/>
            <person name="Emmerich C."/>
        </authorList>
    </citation>
    <scope>NUCLEOTIDE SEQUENCE</scope>
    <source>
        <strain evidence="2">DP1</strain>
    </source>
</reference>
<organism evidence="2 3">
    <name type="scientific">Euplotes crassus</name>
    <dbReference type="NCBI Taxonomy" id="5936"/>
    <lineage>
        <taxon>Eukaryota</taxon>
        <taxon>Sar</taxon>
        <taxon>Alveolata</taxon>
        <taxon>Ciliophora</taxon>
        <taxon>Intramacronucleata</taxon>
        <taxon>Spirotrichea</taxon>
        <taxon>Hypotrichia</taxon>
        <taxon>Euplotida</taxon>
        <taxon>Euplotidae</taxon>
        <taxon>Moneuplotes</taxon>
    </lineage>
</organism>
<evidence type="ECO:0000256" key="1">
    <source>
        <dbReference type="SAM" id="MobiDB-lite"/>
    </source>
</evidence>
<evidence type="ECO:0000313" key="3">
    <source>
        <dbReference type="Proteomes" id="UP001295684"/>
    </source>
</evidence>
<feature type="compositionally biased region" description="Acidic residues" evidence="1">
    <location>
        <begin position="259"/>
        <end position="268"/>
    </location>
</feature>
<feature type="region of interest" description="Disordered" evidence="1">
    <location>
        <begin position="1150"/>
        <end position="1169"/>
    </location>
</feature>
<dbReference type="AlphaFoldDB" id="A0AAD1UBE6"/>
<feature type="compositionally biased region" description="Polar residues" evidence="1">
    <location>
        <begin position="684"/>
        <end position="694"/>
    </location>
</feature>
<feature type="compositionally biased region" description="Basic and acidic residues" evidence="1">
    <location>
        <begin position="808"/>
        <end position="831"/>
    </location>
</feature>
<name>A0AAD1UBE6_EUPCR</name>
<keyword evidence="3" id="KW-1185">Reference proteome</keyword>
<dbReference type="EMBL" id="CAMPGE010006770">
    <property type="protein sequence ID" value="CAI2365661.1"/>
    <property type="molecule type" value="Genomic_DNA"/>
</dbReference>
<feature type="region of interest" description="Disordered" evidence="1">
    <location>
        <begin position="635"/>
        <end position="664"/>
    </location>
</feature>
<feature type="compositionally biased region" description="Basic residues" evidence="1">
    <location>
        <begin position="437"/>
        <end position="455"/>
    </location>
</feature>
<feature type="region of interest" description="Disordered" evidence="1">
    <location>
        <begin position="536"/>
        <end position="557"/>
    </location>
</feature>
<comment type="caution">
    <text evidence="2">The sequence shown here is derived from an EMBL/GenBank/DDBJ whole genome shotgun (WGS) entry which is preliminary data.</text>
</comment>
<protein>
    <submittedName>
        <fullName evidence="2">Uncharacterized protein</fullName>
    </submittedName>
</protein>
<feature type="compositionally biased region" description="Polar residues" evidence="1">
    <location>
        <begin position="544"/>
        <end position="557"/>
    </location>
</feature>
<feature type="compositionally biased region" description="Basic and acidic residues" evidence="1">
    <location>
        <begin position="1240"/>
        <end position="1252"/>
    </location>
</feature>
<feature type="compositionally biased region" description="Basic and acidic residues" evidence="1">
    <location>
        <begin position="1070"/>
        <end position="1088"/>
    </location>
</feature>
<proteinExistence type="predicted"/>
<feature type="region of interest" description="Disordered" evidence="1">
    <location>
        <begin position="244"/>
        <end position="287"/>
    </location>
</feature>
<feature type="compositionally biased region" description="Basic residues" evidence="1">
    <location>
        <begin position="635"/>
        <end position="655"/>
    </location>
</feature>
<feature type="region of interest" description="Disordered" evidence="1">
    <location>
        <begin position="1225"/>
        <end position="1252"/>
    </location>
</feature>